<dbReference type="RefSeq" id="WP_196396391.1">
    <property type="nucleotide sequence ID" value="NZ_JADNYM010000009.1"/>
</dbReference>
<organism evidence="2 3">
    <name type="scientific">Arthrobacter terrae</name>
    <dbReference type="NCBI Taxonomy" id="2935737"/>
    <lineage>
        <taxon>Bacteria</taxon>
        <taxon>Bacillati</taxon>
        <taxon>Actinomycetota</taxon>
        <taxon>Actinomycetes</taxon>
        <taxon>Micrococcales</taxon>
        <taxon>Micrococcaceae</taxon>
        <taxon>Arthrobacter</taxon>
    </lineage>
</organism>
<reference evidence="2 3" key="1">
    <citation type="submission" date="2020-11" db="EMBL/GenBank/DDBJ databases">
        <title>Arthrobacter antarcticus sp. nov., isolated from Antarctic Soil.</title>
        <authorList>
            <person name="Li J."/>
        </authorList>
    </citation>
    <scope>NUCLEOTIDE SEQUENCE [LARGE SCALE GENOMIC DNA]</scope>
    <source>
        <strain evidence="2 3">Z1-20</strain>
    </source>
</reference>
<evidence type="ECO:0000313" key="3">
    <source>
        <dbReference type="Proteomes" id="UP000655366"/>
    </source>
</evidence>
<evidence type="ECO:0000313" key="2">
    <source>
        <dbReference type="EMBL" id="MBG0739446.1"/>
    </source>
</evidence>
<dbReference type="Pfam" id="PF10647">
    <property type="entry name" value="Gmad1"/>
    <property type="match status" value="1"/>
</dbReference>
<accession>A0A931CNZ4</accession>
<dbReference type="Pfam" id="PF10646">
    <property type="entry name" value="Germane"/>
    <property type="match status" value="1"/>
</dbReference>
<dbReference type="Pfam" id="PF25976">
    <property type="entry name" value="LpqB_N"/>
    <property type="match status" value="1"/>
</dbReference>
<feature type="domain" description="GerMN" evidence="1">
    <location>
        <begin position="249"/>
        <end position="341"/>
    </location>
</feature>
<evidence type="ECO:0000259" key="1">
    <source>
        <dbReference type="SMART" id="SM00909"/>
    </source>
</evidence>
<dbReference type="Proteomes" id="UP000655366">
    <property type="component" value="Unassembled WGS sequence"/>
</dbReference>
<dbReference type="InterPro" id="IPR018910">
    <property type="entry name" value="LpqB_C"/>
</dbReference>
<comment type="caution">
    <text evidence="2">The sequence shown here is derived from an EMBL/GenBank/DDBJ whole genome shotgun (WGS) entry which is preliminary data.</text>
</comment>
<dbReference type="AlphaFoldDB" id="A0A931CNZ4"/>
<dbReference type="InterPro" id="IPR059026">
    <property type="entry name" value="LpqB_N"/>
</dbReference>
<protein>
    <submittedName>
        <fullName evidence="2">GerMN domain-containing protein</fullName>
    </submittedName>
</protein>
<proteinExistence type="predicted"/>
<keyword evidence="3" id="KW-1185">Reference proteome</keyword>
<dbReference type="EMBL" id="JADNYM010000009">
    <property type="protein sequence ID" value="MBG0739446.1"/>
    <property type="molecule type" value="Genomic_DNA"/>
</dbReference>
<name>A0A931CNZ4_9MICC</name>
<sequence length="615" mass="65210">MNVRHNPNARCARTRRPAIRRSPTCRAVARRAAPAAALLRLLAVVVVMLLCSAGCAVIPSSGVVGKSDPVAGRNNPVNIDFRQNAPVQGASPTSIIEGFIAAGTGVSDDFQVARQYLDHTIAGTWKADARTLVYKDSFKVVSIGSDIDPGNGPKSSAGSDFKIDFDLQSLVDANGILTPSDPGAVQTVKFSLVKEDGEWRISSVPDGIMLQSANFATLYSPYSLYFYDPTFAYAVPDIRWLAGKATTRATSIVRAMLNGPAPYLKGAVASAFPDGIKLVRDSVPINNGVAQLDLTAQPLLDATVKARQQMQAQLLLTLQRNLNTVTSVTLRADTREIDLGPQESGQPALVVNNQVPHTQVAIAKNELVHFDSGQISPIAGLASMAKHGPSHPAQSYTKPLYAFLNADHSQAFSVAPGQAEVPGATGVNLTPPSFSPQDWIWTAAGDGGGQIIAFHPDVSKPGQPPAAVVLSVQWLVGRTVTDFRVSRDGSRALIISTLNGVSSVQLAGILRTGDVPKDLTVPITVVSSVNPGLGVWISETSMAVMRPSSTGPVVVEILDLKSDPQQLAPLEGMRWLSAGNSWLDLYAQTDKDIYSRLGNGWVVQAKDVTDASFAG</sequence>
<gene>
    <name evidence="2" type="ORF">IV500_08600</name>
</gene>
<dbReference type="InterPro" id="IPR019606">
    <property type="entry name" value="GerMN"/>
</dbReference>
<dbReference type="SMART" id="SM00909">
    <property type="entry name" value="Germane"/>
    <property type="match status" value="1"/>
</dbReference>